<keyword evidence="1" id="KW-0472">Membrane</keyword>
<organism evidence="2 3">
    <name type="scientific">Chitinophaga niabensis</name>
    <dbReference type="NCBI Taxonomy" id="536979"/>
    <lineage>
        <taxon>Bacteria</taxon>
        <taxon>Pseudomonadati</taxon>
        <taxon>Bacteroidota</taxon>
        <taxon>Chitinophagia</taxon>
        <taxon>Chitinophagales</taxon>
        <taxon>Chitinophagaceae</taxon>
        <taxon>Chitinophaga</taxon>
    </lineage>
</organism>
<evidence type="ECO:0000256" key="1">
    <source>
        <dbReference type="SAM" id="Phobius"/>
    </source>
</evidence>
<keyword evidence="1" id="KW-0812">Transmembrane</keyword>
<dbReference type="Proteomes" id="UP000185003">
    <property type="component" value="Unassembled WGS sequence"/>
</dbReference>
<feature type="transmembrane region" description="Helical" evidence="1">
    <location>
        <begin position="136"/>
        <end position="155"/>
    </location>
</feature>
<sequence length="159" mass="17959">MNSKWIELSLSITIFLSGLSGGIGFFTAMGGNPAMVKLSDRSFAEYWQQIDNFMGARMPVFGPLLLSSLMISTILLFKEWRSPSFWLMLSAFFVAVGDIAFTLNVNHPLNRLIQSWDLNNLPANVQQIKIKVIQAFNIRLLLMIGTFVLVVISVWSRKK</sequence>
<keyword evidence="1" id="KW-1133">Transmembrane helix</keyword>
<proteinExistence type="predicted"/>
<reference evidence="2 3" key="1">
    <citation type="submission" date="2016-11" db="EMBL/GenBank/DDBJ databases">
        <authorList>
            <person name="Jaros S."/>
            <person name="Januszkiewicz K."/>
            <person name="Wedrychowicz H."/>
        </authorList>
    </citation>
    <scope>NUCLEOTIDE SEQUENCE [LARGE SCALE GENOMIC DNA]</scope>
    <source>
        <strain evidence="2 3">DSM 24787</strain>
    </source>
</reference>
<feature type="transmembrane region" description="Helical" evidence="1">
    <location>
        <begin position="84"/>
        <end position="103"/>
    </location>
</feature>
<protein>
    <recommendedName>
        <fullName evidence="4">DUF1772 domain-containing protein</fullName>
    </recommendedName>
</protein>
<feature type="transmembrane region" description="Helical" evidence="1">
    <location>
        <begin position="56"/>
        <end position="77"/>
    </location>
</feature>
<accession>A0A1N6K324</accession>
<dbReference type="AlphaFoldDB" id="A0A1N6K324"/>
<evidence type="ECO:0008006" key="4">
    <source>
        <dbReference type="Google" id="ProtNLM"/>
    </source>
</evidence>
<feature type="transmembrane region" description="Helical" evidence="1">
    <location>
        <begin position="12"/>
        <end position="36"/>
    </location>
</feature>
<evidence type="ECO:0000313" key="2">
    <source>
        <dbReference type="EMBL" id="SIO50978.1"/>
    </source>
</evidence>
<name>A0A1N6K324_9BACT</name>
<dbReference type="RefSeq" id="WP_074242253.1">
    <property type="nucleotide sequence ID" value="NZ_FSRA01000002.1"/>
</dbReference>
<gene>
    <name evidence="2" type="ORF">SAMN04488055_4984</name>
</gene>
<dbReference type="EMBL" id="FSRA01000002">
    <property type="protein sequence ID" value="SIO50978.1"/>
    <property type="molecule type" value="Genomic_DNA"/>
</dbReference>
<evidence type="ECO:0000313" key="3">
    <source>
        <dbReference type="Proteomes" id="UP000185003"/>
    </source>
</evidence>
<keyword evidence="3" id="KW-1185">Reference proteome</keyword>
<dbReference type="OrthoDB" id="893861at2"/>
<dbReference type="STRING" id="536979.SAMN04488055_4984"/>